<evidence type="ECO:0000313" key="2">
    <source>
        <dbReference type="EMBL" id="MDH7639222.1"/>
    </source>
</evidence>
<proteinExistence type="predicted"/>
<reference evidence="2" key="1">
    <citation type="submission" date="2023-04" db="EMBL/GenBank/DDBJ databases">
        <title>Sphingomonas sp. MAHUQ-71 isolated from rice field.</title>
        <authorList>
            <person name="Huq M.A."/>
        </authorList>
    </citation>
    <scope>NUCLEOTIDE SEQUENCE</scope>
    <source>
        <strain evidence="2">MAHUQ-71</strain>
    </source>
</reference>
<evidence type="ECO:0000313" key="3">
    <source>
        <dbReference type="Proteomes" id="UP001160625"/>
    </source>
</evidence>
<accession>A0ABT6N217</accession>
<keyword evidence="3" id="KW-1185">Reference proteome</keyword>
<protein>
    <submittedName>
        <fullName evidence="2">MarR family winged helix-turn-helix transcriptional regulator</fullName>
    </submittedName>
</protein>
<sequence>MENRQNARQPEPLRGEARPAATQAQASSRIAACRDMLERGQIVERVMGQTVAPDAELAMLLYIYLAEAGGREPYLWEVCTATSTPISTAHRKLGRLTEQSLLARTMIATDRRRIGLRLTPKAQELVDRLLDRIVDHGP</sequence>
<gene>
    <name evidence="2" type="ORF">QGN17_10815</name>
</gene>
<dbReference type="RefSeq" id="WP_281044484.1">
    <property type="nucleotide sequence ID" value="NZ_JARYGZ010000001.1"/>
</dbReference>
<dbReference type="Proteomes" id="UP001160625">
    <property type="component" value="Unassembled WGS sequence"/>
</dbReference>
<dbReference type="InterPro" id="IPR036388">
    <property type="entry name" value="WH-like_DNA-bd_sf"/>
</dbReference>
<feature type="region of interest" description="Disordered" evidence="1">
    <location>
        <begin position="1"/>
        <end position="25"/>
    </location>
</feature>
<name>A0ABT6N217_9SPHN</name>
<dbReference type="SUPFAM" id="SSF46785">
    <property type="entry name" value="Winged helix' DNA-binding domain"/>
    <property type="match status" value="1"/>
</dbReference>
<feature type="compositionally biased region" description="Basic and acidic residues" evidence="1">
    <location>
        <begin position="1"/>
        <end position="17"/>
    </location>
</feature>
<dbReference type="InterPro" id="IPR036390">
    <property type="entry name" value="WH_DNA-bd_sf"/>
</dbReference>
<dbReference type="Gene3D" id="1.10.10.10">
    <property type="entry name" value="Winged helix-like DNA-binding domain superfamily/Winged helix DNA-binding domain"/>
    <property type="match status" value="1"/>
</dbReference>
<organism evidence="2 3">
    <name type="scientific">Sphingomonas oryzagri</name>
    <dbReference type="NCBI Taxonomy" id="3042314"/>
    <lineage>
        <taxon>Bacteria</taxon>
        <taxon>Pseudomonadati</taxon>
        <taxon>Pseudomonadota</taxon>
        <taxon>Alphaproteobacteria</taxon>
        <taxon>Sphingomonadales</taxon>
        <taxon>Sphingomonadaceae</taxon>
        <taxon>Sphingomonas</taxon>
    </lineage>
</organism>
<dbReference type="EMBL" id="JARYGZ010000001">
    <property type="protein sequence ID" value="MDH7639222.1"/>
    <property type="molecule type" value="Genomic_DNA"/>
</dbReference>
<comment type="caution">
    <text evidence="2">The sequence shown here is derived from an EMBL/GenBank/DDBJ whole genome shotgun (WGS) entry which is preliminary data.</text>
</comment>
<evidence type="ECO:0000256" key="1">
    <source>
        <dbReference type="SAM" id="MobiDB-lite"/>
    </source>
</evidence>